<protein>
    <submittedName>
        <fullName evidence="4">(diamondback moth) hypothetical protein</fullName>
    </submittedName>
</protein>
<evidence type="ECO:0000256" key="1">
    <source>
        <dbReference type="ARBA" id="ARBA00022737"/>
    </source>
</evidence>
<comment type="caution">
    <text evidence="4">The sequence shown here is derived from an EMBL/GenBank/DDBJ whole genome shotgun (WGS) entry which is preliminary data.</text>
</comment>
<dbReference type="NCBIfam" id="TIGR00756">
    <property type="entry name" value="PPR"/>
    <property type="match status" value="2"/>
</dbReference>
<accession>A0A8S4D2A8</accession>
<organism evidence="4 5">
    <name type="scientific">Plutella xylostella</name>
    <name type="common">Diamondback moth</name>
    <name type="synonym">Plutella maculipennis</name>
    <dbReference type="NCBI Taxonomy" id="51655"/>
    <lineage>
        <taxon>Eukaryota</taxon>
        <taxon>Metazoa</taxon>
        <taxon>Ecdysozoa</taxon>
        <taxon>Arthropoda</taxon>
        <taxon>Hexapoda</taxon>
        <taxon>Insecta</taxon>
        <taxon>Pterygota</taxon>
        <taxon>Neoptera</taxon>
        <taxon>Endopterygota</taxon>
        <taxon>Lepidoptera</taxon>
        <taxon>Glossata</taxon>
        <taxon>Ditrysia</taxon>
        <taxon>Yponomeutoidea</taxon>
        <taxon>Plutellidae</taxon>
        <taxon>Plutella</taxon>
    </lineage>
</organism>
<sequence>MALRGLQILKILRNTSLKCSNIRTTSSITLPDKNIQNNKTKFKTEANLTFLEDPDTFGTLSHKLINRELPEDDDDVTEEKYTQNIPLPSQKLTTRQYADLIKQYLKHKRLKEAINVLEVRMIQDDRVKPENYIFNILIGACADVGYTKKAFKLFNDMKRRGLKPTGDTYTCLFTACANSPWPVDGLKNAKHLRQLMFEKGIEPNLTNYNAMIKAFGRCGDLPTAFQIVDEMKSKNISLRVHTLNHLLAACISDKNNGLRHALIVWRKLLQLREKPNIYSFNLMLRCVKDCNLGTIEDIQELIDVVQKTIMIAPQKPKIMLKESKSPALAAPRSSSDTPAQKNAIKESQHTSKTQNDDDNVLKQESTDIVTAEDSVKIELVNRSNQLLTTEQERSVPNLLSKCPNMGEVLSLQQVSTVQDKFAIVGGQDDFLKEMAVYSVKPDIKTFTQMLMVLDDNKAAELKLLEQMKSANVRADIDFYNMLIKKRCMRSDYEDAKEVREIIKKENEFRKARYSMNKKYRLQLNVMSYGVLAMTCKTKEDAEALLHEMEEKQLKVNIAILGALLRQGIAHNQFGYVIYIMNIVKHEKIRVHEVFVKHLEAFADKCVKEIQMHENGEHIKPEKFMARCKTFLKVYREWLKEVDAEGSLQAEHPWKQFSEEQPATLQRQHVTIEEPKRFFRKKRRFVPPYTPR</sequence>
<dbReference type="Proteomes" id="UP000653454">
    <property type="component" value="Unassembled WGS sequence"/>
</dbReference>
<dbReference type="Gene3D" id="1.25.40.10">
    <property type="entry name" value="Tetratricopeptide repeat domain"/>
    <property type="match status" value="3"/>
</dbReference>
<feature type="repeat" description="PPR" evidence="2">
    <location>
        <begin position="204"/>
        <end position="238"/>
    </location>
</feature>
<evidence type="ECO:0000313" key="4">
    <source>
        <dbReference type="EMBL" id="CAG9087641.1"/>
    </source>
</evidence>
<dbReference type="PROSITE" id="PS51375">
    <property type="entry name" value="PPR"/>
    <property type="match status" value="2"/>
</dbReference>
<reference evidence="4" key="1">
    <citation type="submission" date="2020-11" db="EMBL/GenBank/DDBJ databases">
        <authorList>
            <person name="Whiteford S."/>
        </authorList>
    </citation>
    <scope>NUCLEOTIDE SEQUENCE</scope>
</reference>
<feature type="repeat" description="PPR" evidence="2">
    <location>
        <begin position="130"/>
        <end position="164"/>
    </location>
</feature>
<name>A0A8S4D2A8_PLUXY</name>
<dbReference type="AlphaFoldDB" id="A0A8S4D2A8"/>
<evidence type="ECO:0000256" key="3">
    <source>
        <dbReference type="SAM" id="MobiDB-lite"/>
    </source>
</evidence>
<keyword evidence="5" id="KW-1185">Reference proteome</keyword>
<proteinExistence type="predicted"/>
<dbReference type="PANTHER" id="PTHR47447">
    <property type="entry name" value="OS03G0856100 PROTEIN"/>
    <property type="match status" value="1"/>
</dbReference>
<evidence type="ECO:0000256" key="2">
    <source>
        <dbReference type="PROSITE-ProRule" id="PRU00708"/>
    </source>
</evidence>
<dbReference type="PANTHER" id="PTHR47447:SF17">
    <property type="entry name" value="OS12G0638900 PROTEIN"/>
    <property type="match status" value="1"/>
</dbReference>
<dbReference type="Pfam" id="PF13812">
    <property type="entry name" value="PPR_3"/>
    <property type="match status" value="1"/>
</dbReference>
<keyword evidence="1" id="KW-0677">Repeat</keyword>
<dbReference type="EMBL" id="CAJHNJ030000001">
    <property type="protein sequence ID" value="CAG9087641.1"/>
    <property type="molecule type" value="Genomic_DNA"/>
</dbReference>
<evidence type="ECO:0000313" key="5">
    <source>
        <dbReference type="Proteomes" id="UP000653454"/>
    </source>
</evidence>
<dbReference type="InterPro" id="IPR011990">
    <property type="entry name" value="TPR-like_helical_dom_sf"/>
</dbReference>
<dbReference type="Pfam" id="PF13041">
    <property type="entry name" value="PPR_2"/>
    <property type="match status" value="2"/>
</dbReference>
<feature type="region of interest" description="Disordered" evidence="3">
    <location>
        <begin position="322"/>
        <end position="361"/>
    </location>
</feature>
<gene>
    <name evidence="4" type="ORF">PLXY2_LOCUS66</name>
</gene>
<dbReference type="InterPro" id="IPR002885">
    <property type="entry name" value="PPR_rpt"/>
</dbReference>